<dbReference type="NCBIfam" id="TIGR02378">
    <property type="entry name" value="nirD_assim_sml"/>
    <property type="match status" value="1"/>
</dbReference>
<gene>
    <name evidence="8" type="primary">nirD</name>
    <name evidence="8" type="ORF">OMP39_06175</name>
</gene>
<dbReference type="InterPro" id="IPR012748">
    <property type="entry name" value="Rieske-like_NirD"/>
</dbReference>
<evidence type="ECO:0000313" key="8">
    <source>
        <dbReference type="EMBL" id="UZD56157.1"/>
    </source>
</evidence>
<dbReference type="Pfam" id="PF00355">
    <property type="entry name" value="Rieske"/>
    <property type="match status" value="1"/>
</dbReference>
<dbReference type="PANTHER" id="PTHR21496:SF23">
    <property type="entry name" value="3-PHENYLPROPIONATE_CINNAMIC ACID DIOXYGENASE FERREDOXIN SUBUNIT"/>
    <property type="match status" value="1"/>
</dbReference>
<dbReference type="InterPro" id="IPR036922">
    <property type="entry name" value="Rieske_2Fe-2S_sf"/>
</dbReference>
<evidence type="ECO:0000256" key="5">
    <source>
        <dbReference type="ARBA" id="ARBA00023014"/>
    </source>
</evidence>
<keyword evidence="5" id="KW-0411">Iron-sulfur</keyword>
<dbReference type="SUPFAM" id="SSF50022">
    <property type="entry name" value="ISP domain"/>
    <property type="match status" value="1"/>
</dbReference>
<proteinExistence type="predicted"/>
<keyword evidence="3" id="KW-0560">Oxidoreductase</keyword>
<dbReference type="PANTHER" id="PTHR21496">
    <property type="entry name" value="FERREDOXIN-RELATED"/>
    <property type="match status" value="1"/>
</dbReference>
<dbReference type="EMBL" id="CP110257">
    <property type="protein sequence ID" value="UZD56157.1"/>
    <property type="molecule type" value="Genomic_DNA"/>
</dbReference>
<keyword evidence="1" id="KW-0001">2Fe-2S</keyword>
<keyword evidence="4" id="KW-0408">Iron</keyword>
<name>A0ABY6MVX2_9BURK</name>
<accession>A0ABY6MVX2</accession>
<protein>
    <submittedName>
        <fullName evidence="8">Nitrite reductase small subunit NirD</fullName>
    </submittedName>
</protein>
<evidence type="ECO:0000256" key="3">
    <source>
        <dbReference type="ARBA" id="ARBA00023002"/>
    </source>
</evidence>
<evidence type="ECO:0000313" key="9">
    <source>
        <dbReference type="Proteomes" id="UP001163266"/>
    </source>
</evidence>
<keyword evidence="2" id="KW-0479">Metal-binding</keyword>
<evidence type="ECO:0000259" key="7">
    <source>
        <dbReference type="PROSITE" id="PS51296"/>
    </source>
</evidence>
<dbReference type="PROSITE" id="PS51296">
    <property type="entry name" value="RIESKE"/>
    <property type="match status" value="1"/>
</dbReference>
<feature type="domain" description="Rieske" evidence="7">
    <location>
        <begin position="4"/>
        <end position="101"/>
    </location>
</feature>
<dbReference type="InterPro" id="IPR017941">
    <property type="entry name" value="Rieske_2Fe-2S"/>
</dbReference>
<sequence>MTQWKPICRVDDIPVLGARRVARAQGADVAVFRTAQDKVFALLDRCPHKGGPLSQGLVFGEHVACPLHNWAIGLHDGCAQAPDHGCTPRFSVRVEGGEVYLDAEELQTIAVDDSELQAQALLRRVAA</sequence>
<keyword evidence="6" id="KW-0534">Nitrate assimilation</keyword>
<evidence type="ECO:0000256" key="2">
    <source>
        <dbReference type="ARBA" id="ARBA00022723"/>
    </source>
</evidence>
<dbReference type="CDD" id="cd03530">
    <property type="entry name" value="Rieske_NirD_small_Bacillus"/>
    <property type="match status" value="1"/>
</dbReference>
<evidence type="ECO:0000256" key="1">
    <source>
        <dbReference type="ARBA" id="ARBA00022714"/>
    </source>
</evidence>
<reference evidence="8" key="1">
    <citation type="submission" date="2022-10" db="EMBL/GenBank/DDBJ databases">
        <title>Complete genome sequence of Schlegelella aquatica LMG 23380.</title>
        <authorList>
            <person name="Musilova J."/>
            <person name="Kourilova X."/>
            <person name="Bezdicek M."/>
            <person name="Hermankova K."/>
            <person name="Obruca S."/>
            <person name="Sedlar K."/>
        </authorList>
    </citation>
    <scope>NUCLEOTIDE SEQUENCE</scope>
    <source>
        <strain evidence="8">LMG 23380</strain>
    </source>
</reference>
<keyword evidence="9" id="KW-1185">Reference proteome</keyword>
<evidence type="ECO:0000256" key="6">
    <source>
        <dbReference type="ARBA" id="ARBA00023063"/>
    </source>
</evidence>
<organism evidence="8 9">
    <name type="scientific">Caldimonas aquatica</name>
    <dbReference type="NCBI Taxonomy" id="376175"/>
    <lineage>
        <taxon>Bacteria</taxon>
        <taxon>Pseudomonadati</taxon>
        <taxon>Pseudomonadota</taxon>
        <taxon>Betaproteobacteria</taxon>
        <taxon>Burkholderiales</taxon>
        <taxon>Sphaerotilaceae</taxon>
        <taxon>Caldimonas</taxon>
    </lineage>
</organism>
<dbReference type="RefSeq" id="WP_264894012.1">
    <property type="nucleotide sequence ID" value="NZ_CP110257.1"/>
</dbReference>
<dbReference type="Gene3D" id="2.102.10.10">
    <property type="entry name" value="Rieske [2Fe-2S] iron-sulphur domain"/>
    <property type="match status" value="1"/>
</dbReference>
<evidence type="ECO:0000256" key="4">
    <source>
        <dbReference type="ARBA" id="ARBA00023004"/>
    </source>
</evidence>
<dbReference type="Proteomes" id="UP001163266">
    <property type="component" value="Chromosome"/>
</dbReference>